<keyword evidence="5" id="KW-0813">Transport</keyword>
<feature type="chain" id="PRO_5033827203" description="Endoplasmic reticulum transmembrane protein" evidence="7">
    <location>
        <begin position="16"/>
        <end position="269"/>
    </location>
</feature>
<evidence type="ECO:0000256" key="4">
    <source>
        <dbReference type="ARBA" id="ARBA00023136"/>
    </source>
</evidence>
<dbReference type="GO" id="GO:0005789">
    <property type="term" value="C:endoplasmic reticulum membrane"/>
    <property type="evidence" value="ECO:0007669"/>
    <property type="project" value="UniProtKB-SubCell"/>
</dbReference>
<dbReference type="GO" id="GO:0070973">
    <property type="term" value="P:protein localization to endoplasmic reticulum exit site"/>
    <property type="evidence" value="ECO:0007669"/>
    <property type="project" value="UniProtKB-UniRule"/>
</dbReference>
<comment type="similarity">
    <text evidence="5">Belongs to the BCAP29/BCAP31 family.</text>
</comment>
<keyword evidence="5" id="KW-0256">Endoplasmic reticulum</keyword>
<dbReference type="SUPFAM" id="SSF90257">
    <property type="entry name" value="Myosin rod fragments"/>
    <property type="match status" value="1"/>
</dbReference>
<evidence type="ECO:0000256" key="2">
    <source>
        <dbReference type="ARBA" id="ARBA00022692"/>
    </source>
</evidence>
<feature type="transmembrane region" description="Helical" evidence="5">
    <location>
        <begin position="46"/>
        <end position="65"/>
    </location>
</feature>
<evidence type="ECO:0000259" key="8">
    <source>
        <dbReference type="Pfam" id="PF05529"/>
    </source>
</evidence>
<feature type="signal peptide" evidence="7">
    <location>
        <begin position="1"/>
        <end position="15"/>
    </location>
</feature>
<evidence type="ECO:0000256" key="7">
    <source>
        <dbReference type="SAM" id="SignalP"/>
    </source>
</evidence>
<name>A0A485L0R8_9STRA</name>
<keyword evidence="3 5" id="KW-1133">Transmembrane helix</keyword>
<keyword evidence="2 5" id="KW-0812">Transmembrane</keyword>
<organism evidence="10 11">
    <name type="scientific">Aphanomyces stellatus</name>
    <dbReference type="NCBI Taxonomy" id="120398"/>
    <lineage>
        <taxon>Eukaryota</taxon>
        <taxon>Sar</taxon>
        <taxon>Stramenopiles</taxon>
        <taxon>Oomycota</taxon>
        <taxon>Saprolegniomycetes</taxon>
        <taxon>Saprolegniales</taxon>
        <taxon>Verrucalvaceae</taxon>
        <taxon>Aphanomyces</taxon>
    </lineage>
</organism>
<dbReference type="Proteomes" id="UP000332933">
    <property type="component" value="Unassembled WGS sequence"/>
</dbReference>
<accession>A0A485L0R8</accession>
<feature type="transmembrane region" description="Helical" evidence="5">
    <location>
        <begin position="95"/>
        <end position="112"/>
    </location>
</feature>
<evidence type="ECO:0000256" key="1">
    <source>
        <dbReference type="ARBA" id="ARBA00004141"/>
    </source>
</evidence>
<feature type="coiled-coil region" evidence="6">
    <location>
        <begin position="226"/>
        <end position="253"/>
    </location>
</feature>
<evidence type="ECO:0000256" key="6">
    <source>
        <dbReference type="SAM" id="Coils"/>
    </source>
</evidence>
<evidence type="ECO:0000313" key="9">
    <source>
        <dbReference type="EMBL" id="KAF0694906.1"/>
    </source>
</evidence>
<keyword evidence="11" id="KW-1185">Reference proteome</keyword>
<dbReference type="PANTHER" id="PTHR12701">
    <property type="entry name" value="BCR-ASSOCIATED PROTEIN, BAP"/>
    <property type="match status" value="1"/>
</dbReference>
<dbReference type="AlphaFoldDB" id="A0A485L0R8"/>
<keyword evidence="5" id="KW-0931">ER-Golgi transport</keyword>
<feature type="transmembrane region" description="Helical" evidence="5">
    <location>
        <begin position="7"/>
        <end position="26"/>
    </location>
</feature>
<dbReference type="PANTHER" id="PTHR12701:SF20">
    <property type="entry name" value="ENDOPLASMIC RETICULUM TRANSMEMBRANE PROTEIN"/>
    <property type="match status" value="1"/>
</dbReference>
<evidence type="ECO:0000256" key="5">
    <source>
        <dbReference type="RuleBase" id="RU367026"/>
    </source>
</evidence>
<proteinExistence type="inferred from homology"/>
<dbReference type="EMBL" id="CAADRA010005553">
    <property type="protein sequence ID" value="VFT91073.1"/>
    <property type="molecule type" value="Genomic_DNA"/>
</dbReference>
<dbReference type="OrthoDB" id="435607at2759"/>
<sequence length="269" mass="29889">MFINVMMFWLMCVEGAICVFLCIPFMKHSTQATVNFLASNVITPTSHLTMVGNGILALVGVMFLANLQTTYNHHMSDEVMTDGFRIRLLAAQRDMYISGICLFLNAMLQMLYSSMVTNIKLEKSLGALEKQAKSASSSYTKLLEEHDVLQKQLKKLVGLDAGDANTLEKLLKENATLETEVAALKKSVAASDASIAQVKKQADSQSAAYMKLLDESTAKGDKEAEVKELHQQVLEQKKTINDLTKDRDSLKAQIQDYDFMFADAKKKAE</sequence>
<reference evidence="10 11" key="1">
    <citation type="submission" date="2019-03" db="EMBL/GenBank/DDBJ databases">
        <authorList>
            <person name="Gaulin E."/>
            <person name="Dumas B."/>
        </authorList>
    </citation>
    <scope>NUCLEOTIDE SEQUENCE [LARGE SCALE GENOMIC DNA]</scope>
    <source>
        <strain evidence="10">CBS 568.67</strain>
    </source>
</reference>
<comment type="subcellular location">
    <subcellularLocation>
        <location evidence="5">Endoplasmic reticulum membrane</location>
        <topology evidence="5">Multi-pass membrane protein</topology>
    </subcellularLocation>
    <subcellularLocation>
        <location evidence="1">Membrane</location>
        <topology evidence="1">Multi-pass membrane protein</topology>
    </subcellularLocation>
</comment>
<keyword evidence="7" id="KW-0732">Signal</keyword>
<dbReference type="GO" id="GO:0006886">
    <property type="term" value="P:intracellular protein transport"/>
    <property type="evidence" value="ECO:0007669"/>
    <property type="project" value="UniProtKB-UniRule"/>
</dbReference>
<keyword evidence="5" id="KW-0653">Protein transport</keyword>
<dbReference type="GO" id="GO:0006888">
    <property type="term" value="P:endoplasmic reticulum to Golgi vesicle-mediated transport"/>
    <property type="evidence" value="ECO:0007669"/>
    <property type="project" value="UniProtKB-UniRule"/>
</dbReference>
<dbReference type="Pfam" id="PF05529">
    <property type="entry name" value="Bap31"/>
    <property type="match status" value="1"/>
</dbReference>
<feature type="domain" description="BAP29/BAP31 transmembrane" evidence="8">
    <location>
        <begin position="6"/>
        <end position="125"/>
    </location>
</feature>
<evidence type="ECO:0000313" key="11">
    <source>
        <dbReference type="Proteomes" id="UP000332933"/>
    </source>
</evidence>
<dbReference type="InterPro" id="IPR008417">
    <property type="entry name" value="BAP29/BAP31"/>
</dbReference>
<dbReference type="EMBL" id="VJMH01005532">
    <property type="protein sequence ID" value="KAF0694906.1"/>
    <property type="molecule type" value="Genomic_DNA"/>
</dbReference>
<protein>
    <recommendedName>
        <fullName evidence="5">Endoplasmic reticulum transmembrane protein</fullName>
    </recommendedName>
</protein>
<comment type="function">
    <text evidence="5">May play a role in anterograde transport of membrane proteins from the endoplasmic reticulum to the Golgi.</text>
</comment>
<evidence type="ECO:0000313" key="10">
    <source>
        <dbReference type="EMBL" id="VFT91073.1"/>
    </source>
</evidence>
<evidence type="ECO:0000256" key="3">
    <source>
        <dbReference type="ARBA" id="ARBA00022989"/>
    </source>
</evidence>
<keyword evidence="6" id="KW-0175">Coiled coil</keyword>
<dbReference type="InterPro" id="IPR040463">
    <property type="entry name" value="BAP29/BAP31_N"/>
</dbReference>
<keyword evidence="4 5" id="KW-0472">Membrane</keyword>
<gene>
    <name evidence="10" type="primary">Aste57867_14248</name>
    <name evidence="9" type="ORF">As57867_014197</name>
    <name evidence="10" type="ORF">ASTE57867_14248</name>
</gene>
<reference evidence="9" key="2">
    <citation type="submission" date="2019-06" db="EMBL/GenBank/DDBJ databases">
        <title>Genomics analysis of Aphanomyces spp. identifies a new class of oomycete effector associated with host adaptation.</title>
        <authorList>
            <person name="Gaulin E."/>
        </authorList>
    </citation>
    <scope>NUCLEOTIDE SEQUENCE</scope>
    <source>
        <strain evidence="9">CBS 578.67</strain>
    </source>
</reference>